<dbReference type="InterPro" id="IPR029058">
    <property type="entry name" value="AB_hydrolase_fold"/>
</dbReference>
<evidence type="ECO:0000259" key="1">
    <source>
        <dbReference type="Pfam" id="PF12146"/>
    </source>
</evidence>
<dbReference type="GO" id="GO:0016787">
    <property type="term" value="F:hydrolase activity"/>
    <property type="evidence" value="ECO:0007669"/>
    <property type="project" value="UniProtKB-KW"/>
</dbReference>
<keyword evidence="2" id="KW-0378">Hydrolase</keyword>
<reference evidence="2" key="1">
    <citation type="submission" date="2020-12" db="EMBL/GenBank/DDBJ databases">
        <title>The genome sequence of Inhella sp. 4Y17.</title>
        <authorList>
            <person name="Liu Y."/>
        </authorList>
    </citation>
    <scope>NUCLEOTIDE SEQUENCE</scope>
    <source>
        <strain evidence="2">4Y10</strain>
    </source>
</reference>
<accession>A0A931J2N6</accession>
<dbReference type="RefSeq" id="WP_198101834.1">
    <property type="nucleotide sequence ID" value="NZ_JAEDAL010000010.1"/>
</dbReference>
<dbReference type="InterPro" id="IPR022742">
    <property type="entry name" value="Hydrolase_4"/>
</dbReference>
<gene>
    <name evidence="2" type="ORF">I7X43_15365</name>
</gene>
<protein>
    <submittedName>
        <fullName evidence="2">Alpha/beta fold hydrolase</fullName>
    </submittedName>
</protein>
<dbReference type="InterPro" id="IPR017208">
    <property type="entry name" value="UCP037442_abhydr"/>
</dbReference>
<organism evidence="2 3">
    <name type="scientific">Inhella gelatinilytica</name>
    <dbReference type="NCBI Taxonomy" id="2795030"/>
    <lineage>
        <taxon>Bacteria</taxon>
        <taxon>Pseudomonadati</taxon>
        <taxon>Pseudomonadota</taxon>
        <taxon>Betaproteobacteria</taxon>
        <taxon>Burkholderiales</taxon>
        <taxon>Sphaerotilaceae</taxon>
        <taxon>Inhella</taxon>
    </lineage>
</organism>
<comment type="caution">
    <text evidence="2">The sequence shown here is derived from an EMBL/GenBank/DDBJ whole genome shotgun (WGS) entry which is preliminary data.</text>
</comment>
<dbReference type="EMBL" id="JAEDAL010000010">
    <property type="protein sequence ID" value="MBH9554221.1"/>
    <property type="molecule type" value="Genomic_DNA"/>
</dbReference>
<dbReference type="SUPFAM" id="SSF53474">
    <property type="entry name" value="alpha/beta-Hydrolases"/>
    <property type="match status" value="1"/>
</dbReference>
<evidence type="ECO:0000313" key="2">
    <source>
        <dbReference type="EMBL" id="MBH9554221.1"/>
    </source>
</evidence>
<dbReference type="AlphaFoldDB" id="A0A931J2N6"/>
<dbReference type="Pfam" id="PF12146">
    <property type="entry name" value="Hydrolase_4"/>
    <property type="match status" value="1"/>
</dbReference>
<proteinExistence type="predicted"/>
<feature type="domain" description="Serine aminopeptidase S33" evidence="1">
    <location>
        <begin position="53"/>
        <end position="142"/>
    </location>
</feature>
<dbReference type="Gene3D" id="3.40.50.1820">
    <property type="entry name" value="alpha/beta hydrolase"/>
    <property type="match status" value="1"/>
</dbReference>
<dbReference type="Proteomes" id="UP000620139">
    <property type="component" value="Unassembled WGS sequence"/>
</dbReference>
<dbReference type="PIRSF" id="PIRSF037442">
    <property type="entry name" value="UCP037442_abhydr"/>
    <property type="match status" value="1"/>
</dbReference>
<name>A0A931J2N6_9BURK</name>
<keyword evidence="3" id="KW-1185">Reference proteome</keyword>
<evidence type="ECO:0000313" key="3">
    <source>
        <dbReference type="Proteomes" id="UP000620139"/>
    </source>
</evidence>
<sequence>MHFSAQWPAQMGSPDLAHLQAGWSEEFGGRPLVFEAADGAALRGCVFEPRQTARAVAVVAPATGVPQGYYRAFALWLASRGYAVLTFDYRGMGHSRAAPGPSLRNWVRLDLSAALAAARQRAGQGVNRLPLVWVGHSLGGNGLPLIEGLVHLDAAVTLGSQFGYWGLWPSGWRRQLTRFFFSTWIPAWVRSTGRLPGWALGGGEALPAAAALDWARWGVSPGYFLDDPECQSWYRPEDFRGQLQLWSLSDDLTYGPPEAVNALADCFQRVGAKVERFHLRPEEVGLPSLGHFGPFRRTAAERLWPLLLERLEARVPQLSGAAA</sequence>